<reference evidence="5" key="2">
    <citation type="submission" date="2025-08" db="UniProtKB">
        <authorList>
            <consortium name="RefSeq"/>
        </authorList>
    </citation>
    <scope>IDENTIFICATION</scope>
    <source>
        <tissue evidence="5">Leaf</tissue>
    </source>
</reference>
<gene>
    <name evidence="5" type="primary">LOC106756939</name>
</gene>
<dbReference type="PANTHER" id="PTHR48027">
    <property type="entry name" value="HETEROGENEOUS NUCLEAR RIBONUCLEOPROTEIN 87F-RELATED"/>
    <property type="match status" value="1"/>
</dbReference>
<dbReference type="OrthoDB" id="439808at2759"/>
<name>A0A1S3TMP2_VIGRR</name>
<dbReference type="GO" id="GO:1901002">
    <property type="term" value="P:positive regulation of response to salt stress"/>
    <property type="evidence" value="ECO:0007669"/>
    <property type="project" value="EnsemblPlants"/>
</dbReference>
<dbReference type="AlphaFoldDB" id="A0A1S3TMP2"/>
<evidence type="ECO:0000256" key="2">
    <source>
        <dbReference type="PROSITE-ProRule" id="PRU00176"/>
    </source>
</evidence>
<dbReference type="InterPro" id="IPR012677">
    <property type="entry name" value="Nucleotide-bd_a/b_plait_sf"/>
</dbReference>
<dbReference type="SUPFAM" id="SSF54928">
    <property type="entry name" value="RNA-binding domain, RBD"/>
    <property type="match status" value="1"/>
</dbReference>
<keyword evidence="1 2" id="KW-0694">RNA-binding</keyword>
<dbReference type="InterPro" id="IPR035979">
    <property type="entry name" value="RBD_domain_sf"/>
</dbReference>
<dbReference type="GO" id="GO:0003723">
    <property type="term" value="F:RNA binding"/>
    <property type="evidence" value="ECO:0007669"/>
    <property type="project" value="UniProtKB-UniRule"/>
</dbReference>
<dbReference type="RefSeq" id="XP_014495022.1">
    <property type="nucleotide sequence ID" value="XM_014639536.2"/>
</dbReference>
<evidence type="ECO:0000313" key="5">
    <source>
        <dbReference type="RefSeq" id="XP_014495022.1"/>
    </source>
</evidence>
<dbReference type="SMR" id="A0A1S3TMP2"/>
<dbReference type="Gramene" id="Vradi03g04850.1">
    <property type="protein sequence ID" value="Vradi03g04850.1"/>
    <property type="gene ID" value="Vradi03g04850"/>
</dbReference>
<sequence>MCVEPVYSANVPCIINSSFPLFSVCNIELNSMAAVRKIIQANKNKNLSPSLFSFRRGIAYKLFVGGLSFFTTEKALSEAFSNYGQVLEAKVVTDRVSERSKGFGFVTFASADEAENAIAEMKGKTLNGRVIFVDYAKPNTNINGAMPIARGPPKPTPET</sequence>
<reference evidence="4" key="1">
    <citation type="journal article" date="2014" name="Nat. Commun.">
        <title>Genome sequence of mungbean and insights into evolution within Vigna species.</title>
        <authorList>
            <person name="Kang Y.J."/>
            <person name="Kim S.K."/>
            <person name="Kim M.Y."/>
            <person name="Lestari P."/>
            <person name="Kim K.H."/>
            <person name="Ha B.K."/>
            <person name="Jun T.H."/>
            <person name="Hwang W.J."/>
            <person name="Lee T."/>
            <person name="Lee J."/>
            <person name="Shim S."/>
            <person name="Yoon M.Y."/>
            <person name="Jang Y.E."/>
            <person name="Han K.S."/>
            <person name="Taeprayoon P."/>
            <person name="Yoon N."/>
            <person name="Somta P."/>
            <person name="Tanya P."/>
            <person name="Kim K.S."/>
            <person name="Gwag J.G."/>
            <person name="Moon J.K."/>
            <person name="Lee Y.H."/>
            <person name="Park B.S."/>
            <person name="Bombarely A."/>
            <person name="Doyle J.J."/>
            <person name="Jackson S.A."/>
            <person name="Schafleitner R."/>
            <person name="Srinives P."/>
            <person name="Varshney R.K."/>
            <person name="Lee S.H."/>
        </authorList>
    </citation>
    <scope>NUCLEOTIDE SEQUENCE [LARGE SCALE GENOMIC DNA]</scope>
    <source>
        <strain evidence="4">cv. VC1973A</strain>
    </source>
</reference>
<evidence type="ECO:0000256" key="1">
    <source>
        <dbReference type="ARBA" id="ARBA00022884"/>
    </source>
</evidence>
<dbReference type="InterPro" id="IPR052462">
    <property type="entry name" value="SLIRP/GR-RBP-like"/>
</dbReference>
<dbReference type="KEGG" id="vra:106756939"/>
<evidence type="ECO:0000313" key="4">
    <source>
        <dbReference type="Proteomes" id="UP000087766"/>
    </source>
</evidence>
<dbReference type="InterPro" id="IPR000504">
    <property type="entry name" value="RRM_dom"/>
</dbReference>
<proteinExistence type="predicted"/>
<evidence type="ECO:0000259" key="3">
    <source>
        <dbReference type="PROSITE" id="PS50102"/>
    </source>
</evidence>
<dbReference type="GO" id="GO:0009507">
    <property type="term" value="C:chloroplast"/>
    <property type="evidence" value="ECO:0007669"/>
    <property type="project" value="EnsemblPlants"/>
</dbReference>
<dbReference type="STRING" id="3916.A0A1S3TMP2"/>
<dbReference type="Gene3D" id="3.30.70.330">
    <property type="match status" value="1"/>
</dbReference>
<dbReference type="Proteomes" id="UP000087766">
    <property type="component" value="Chromosome 3"/>
</dbReference>
<accession>A0A1S3TMP2</accession>
<dbReference type="Pfam" id="PF00076">
    <property type="entry name" value="RRM_1"/>
    <property type="match status" value="1"/>
</dbReference>
<dbReference type="SMART" id="SM00360">
    <property type="entry name" value="RRM"/>
    <property type="match status" value="1"/>
</dbReference>
<keyword evidence="4" id="KW-1185">Reference proteome</keyword>
<protein>
    <submittedName>
        <fullName evidence="5">Small RNA-binding protein 11, chloroplastic</fullName>
    </submittedName>
</protein>
<organism evidence="4 5">
    <name type="scientific">Vigna radiata var. radiata</name>
    <name type="common">Mung bean</name>
    <name type="synonym">Phaseolus aureus</name>
    <dbReference type="NCBI Taxonomy" id="3916"/>
    <lineage>
        <taxon>Eukaryota</taxon>
        <taxon>Viridiplantae</taxon>
        <taxon>Streptophyta</taxon>
        <taxon>Embryophyta</taxon>
        <taxon>Tracheophyta</taxon>
        <taxon>Spermatophyta</taxon>
        <taxon>Magnoliopsida</taxon>
        <taxon>eudicotyledons</taxon>
        <taxon>Gunneridae</taxon>
        <taxon>Pentapetalae</taxon>
        <taxon>rosids</taxon>
        <taxon>fabids</taxon>
        <taxon>Fabales</taxon>
        <taxon>Fabaceae</taxon>
        <taxon>Papilionoideae</taxon>
        <taxon>50 kb inversion clade</taxon>
        <taxon>NPAAA clade</taxon>
        <taxon>indigoferoid/millettioid clade</taxon>
        <taxon>Phaseoleae</taxon>
        <taxon>Vigna</taxon>
    </lineage>
</organism>
<dbReference type="GeneID" id="106756939"/>
<feature type="domain" description="RRM" evidence="3">
    <location>
        <begin position="60"/>
        <end position="138"/>
    </location>
</feature>
<dbReference type="PROSITE" id="PS50102">
    <property type="entry name" value="RRM"/>
    <property type="match status" value="1"/>
</dbReference>